<evidence type="ECO:0000256" key="1">
    <source>
        <dbReference type="ARBA" id="ARBA00022723"/>
    </source>
</evidence>
<keyword evidence="4" id="KW-1185">Reference proteome</keyword>
<dbReference type="InterPro" id="IPR051785">
    <property type="entry name" value="MMCE/EMCE_epimerase"/>
</dbReference>
<accession>A0A1J4NRG4</accession>
<dbReference type="STRING" id="1428628.WN71_025895"/>
<feature type="domain" description="VOC" evidence="2">
    <location>
        <begin position="2"/>
        <end position="132"/>
    </location>
</feature>
<sequence length="135" mass="14515">MTVDHVGLSVDDLAGMTEWWSAALDARVDYTVDRPAIAMRATVLIDADGFRLELLHRVGSRPAHPRWDIATSLLSHGFGHLALRVDDVPVAYDRLLALGATALAEPSAGSRPGMTIAFVADPENNLIEIVGRSST</sequence>
<dbReference type="InterPro" id="IPR029068">
    <property type="entry name" value="Glyas_Bleomycin-R_OHBP_Dase"/>
</dbReference>
<dbReference type="Proteomes" id="UP000034196">
    <property type="component" value="Unassembled WGS sequence"/>
</dbReference>
<dbReference type="GO" id="GO:0004493">
    <property type="term" value="F:methylmalonyl-CoA epimerase activity"/>
    <property type="evidence" value="ECO:0007669"/>
    <property type="project" value="TreeGrafter"/>
</dbReference>
<organism evidence="3 4">
    <name type="scientific">Streptomyces mangrovisoli</name>
    <dbReference type="NCBI Taxonomy" id="1428628"/>
    <lineage>
        <taxon>Bacteria</taxon>
        <taxon>Bacillati</taxon>
        <taxon>Actinomycetota</taxon>
        <taxon>Actinomycetes</taxon>
        <taxon>Kitasatosporales</taxon>
        <taxon>Streptomycetaceae</taxon>
        <taxon>Streptomyces</taxon>
    </lineage>
</organism>
<evidence type="ECO:0000313" key="4">
    <source>
        <dbReference type="Proteomes" id="UP000034196"/>
    </source>
</evidence>
<reference evidence="3" key="1">
    <citation type="submission" date="2016-10" db="EMBL/GenBank/DDBJ databases">
        <title>Genome sequence of Streptomyces mangrovisoli MUSC 149.</title>
        <authorList>
            <person name="Lee L.-H."/>
            <person name="Ser H.-L."/>
        </authorList>
    </citation>
    <scope>NUCLEOTIDE SEQUENCE [LARGE SCALE GENOMIC DNA]</scope>
    <source>
        <strain evidence="3">MUSC 149</strain>
    </source>
</reference>
<evidence type="ECO:0000313" key="3">
    <source>
        <dbReference type="EMBL" id="OIJ65033.1"/>
    </source>
</evidence>
<dbReference type="InterPro" id="IPR037523">
    <property type="entry name" value="VOC_core"/>
</dbReference>
<dbReference type="Gene3D" id="3.10.180.10">
    <property type="entry name" value="2,3-Dihydroxybiphenyl 1,2-Dioxygenase, domain 1"/>
    <property type="match status" value="1"/>
</dbReference>
<dbReference type="PROSITE" id="PS51819">
    <property type="entry name" value="VOC"/>
    <property type="match status" value="1"/>
</dbReference>
<gene>
    <name evidence="3" type="ORF">WN71_025895</name>
</gene>
<dbReference type="GO" id="GO:0046491">
    <property type="term" value="P:L-methylmalonyl-CoA metabolic process"/>
    <property type="evidence" value="ECO:0007669"/>
    <property type="project" value="TreeGrafter"/>
</dbReference>
<keyword evidence="1" id="KW-0479">Metal-binding</keyword>
<dbReference type="GO" id="GO:0046872">
    <property type="term" value="F:metal ion binding"/>
    <property type="evidence" value="ECO:0007669"/>
    <property type="project" value="UniProtKB-KW"/>
</dbReference>
<comment type="caution">
    <text evidence="3">The sequence shown here is derived from an EMBL/GenBank/DDBJ whole genome shotgun (WGS) entry which is preliminary data.</text>
</comment>
<dbReference type="OrthoDB" id="2613830at2"/>
<dbReference type="Pfam" id="PF00903">
    <property type="entry name" value="Glyoxalase"/>
    <property type="match status" value="1"/>
</dbReference>
<dbReference type="RefSeq" id="WP_046585700.1">
    <property type="nucleotide sequence ID" value="NZ_LAVA02000066.1"/>
</dbReference>
<name>A0A1J4NRG4_9ACTN</name>
<protein>
    <recommendedName>
        <fullName evidence="2">VOC domain-containing protein</fullName>
    </recommendedName>
</protein>
<evidence type="ECO:0000259" key="2">
    <source>
        <dbReference type="PROSITE" id="PS51819"/>
    </source>
</evidence>
<dbReference type="SUPFAM" id="SSF54593">
    <property type="entry name" value="Glyoxalase/Bleomycin resistance protein/Dihydroxybiphenyl dioxygenase"/>
    <property type="match status" value="1"/>
</dbReference>
<dbReference type="PANTHER" id="PTHR43048:SF3">
    <property type="entry name" value="METHYLMALONYL-COA EPIMERASE, MITOCHONDRIAL"/>
    <property type="match status" value="1"/>
</dbReference>
<dbReference type="PANTHER" id="PTHR43048">
    <property type="entry name" value="METHYLMALONYL-COA EPIMERASE"/>
    <property type="match status" value="1"/>
</dbReference>
<dbReference type="EMBL" id="LAVA02000066">
    <property type="protein sequence ID" value="OIJ65033.1"/>
    <property type="molecule type" value="Genomic_DNA"/>
</dbReference>
<dbReference type="InterPro" id="IPR004360">
    <property type="entry name" value="Glyas_Fos-R_dOase_dom"/>
</dbReference>
<dbReference type="AlphaFoldDB" id="A0A1J4NRG4"/>
<proteinExistence type="predicted"/>